<dbReference type="GO" id="GO:0008270">
    <property type="term" value="F:zinc ion binding"/>
    <property type="evidence" value="ECO:0007669"/>
    <property type="project" value="UniProtKB-KW"/>
</dbReference>
<keyword evidence="10" id="KW-1185">Reference proteome</keyword>
<dbReference type="STRING" id="56484.A0A1Y2ETH0"/>
<keyword evidence="6" id="KW-0539">Nucleus</keyword>
<evidence type="ECO:0000256" key="1">
    <source>
        <dbReference type="ARBA" id="ARBA00004123"/>
    </source>
</evidence>
<dbReference type="SUPFAM" id="SSF57667">
    <property type="entry name" value="beta-beta-alpha zinc fingers"/>
    <property type="match status" value="1"/>
</dbReference>
<name>A0A1Y2ETH0_PROLT</name>
<dbReference type="Gene3D" id="3.30.160.60">
    <property type="entry name" value="Classic Zinc Finger"/>
    <property type="match status" value="1"/>
</dbReference>
<dbReference type="SMART" id="SM00355">
    <property type="entry name" value="ZnF_C2H2"/>
    <property type="match status" value="2"/>
</dbReference>
<evidence type="ECO:0000313" key="10">
    <source>
        <dbReference type="Proteomes" id="UP000193685"/>
    </source>
</evidence>
<evidence type="ECO:0000256" key="2">
    <source>
        <dbReference type="ARBA" id="ARBA00022723"/>
    </source>
</evidence>
<evidence type="ECO:0000259" key="8">
    <source>
        <dbReference type="PROSITE" id="PS50157"/>
    </source>
</evidence>
<dbReference type="GO" id="GO:0000981">
    <property type="term" value="F:DNA-binding transcription factor activity, RNA polymerase II-specific"/>
    <property type="evidence" value="ECO:0007669"/>
    <property type="project" value="InterPro"/>
</dbReference>
<keyword evidence="5" id="KW-0862">Zinc</keyword>
<accession>A0A1Y2ETH0</accession>
<keyword evidence="2" id="KW-0479">Metal-binding</keyword>
<dbReference type="GO" id="GO:0000978">
    <property type="term" value="F:RNA polymerase II cis-regulatory region sequence-specific DNA binding"/>
    <property type="evidence" value="ECO:0007669"/>
    <property type="project" value="InterPro"/>
</dbReference>
<reference evidence="9 10" key="1">
    <citation type="submission" date="2016-07" db="EMBL/GenBank/DDBJ databases">
        <title>Pervasive Adenine N6-methylation of Active Genes in Fungi.</title>
        <authorList>
            <consortium name="DOE Joint Genome Institute"/>
            <person name="Mondo S.J."/>
            <person name="Dannebaum R.O."/>
            <person name="Kuo R.C."/>
            <person name="Labutti K."/>
            <person name="Haridas S."/>
            <person name="Kuo A."/>
            <person name="Salamov A."/>
            <person name="Ahrendt S.R."/>
            <person name="Lipzen A."/>
            <person name="Sullivan W."/>
            <person name="Andreopoulos W.B."/>
            <person name="Clum A."/>
            <person name="Lindquist E."/>
            <person name="Daum C."/>
            <person name="Ramamoorthy G.K."/>
            <person name="Gryganskyi A."/>
            <person name="Culley D."/>
            <person name="Magnuson J.K."/>
            <person name="James T.Y."/>
            <person name="O'Malley M.A."/>
            <person name="Stajich J.E."/>
            <person name="Spatafora J.W."/>
            <person name="Visel A."/>
            <person name="Grigoriev I.V."/>
        </authorList>
    </citation>
    <scope>NUCLEOTIDE SEQUENCE [LARGE SCALE GENOMIC DNA]</scope>
    <source>
        <strain evidence="9 10">12-1054</strain>
    </source>
</reference>
<dbReference type="PANTHER" id="PTHR40626">
    <property type="entry name" value="MIP31509P"/>
    <property type="match status" value="1"/>
</dbReference>
<evidence type="ECO:0000256" key="3">
    <source>
        <dbReference type="ARBA" id="ARBA00022737"/>
    </source>
</evidence>
<sequence>MDALGHGLGEASHALHQLPHVHSSDVLDQVQPQQQHDEGAWPDKRRKLADDGRHLFGCEICGERFTRFENLKRHKRNHDATSVEQCPCCKVKCKRPDLLKRHVKKFHPQEMERLYPKPVPGVPMAPQEQFATTDAAQTLTSLAMPAPVDPALQLQHEHNMLINNLHGFVPTIMQPSSNDLLDRLPEMPFTEQQLEEFTALYFQHFHAAFPVLHQPTFAKHFEETPWLLLPVACIGALYTQDLSYQKKALSVWMNLVSIIKSYDLEDSRTDPIALSLAALLLCYFGIFFGDEQTHTAALELHASRIFQQRRLGFKEGPVSAMDEQATVDENWQTFLARETRLRLLFGMQLLDMQINTIFGTPSLLMIHELPKDMPCPEVQWDAPTAEAWDTTAKISTDGWTTAKLMVEPLHRPIDTCQGPPALLGFRGLFLVHRMRKEIYDFSALATRFRVQRTHECDNSSIDDAFESDYYAKLCHRFKERIEEMGDLMRTQDPAATQQAFWDAWHLSHLQIGAVSALRLTQEGPFCLLHQDSRRELHDEQFPLNCPVSLSLRDTVTSLLKHCLLQPPSLCAAGESLLDDPAASITEAELHLTWFVQRLASWQPLASQRGRMEDPVSSYILLTGCMACWHLLQVADDLKVLVATKKPEKGLKIKPEQRKQSAALEKKVGKIFASFVGTGSDRAKKFVQLMVEKTRDMRAWQFGEYVDKALQTTTAQE</sequence>
<evidence type="ECO:0000256" key="5">
    <source>
        <dbReference type="ARBA" id="ARBA00022833"/>
    </source>
</evidence>
<evidence type="ECO:0000256" key="7">
    <source>
        <dbReference type="PROSITE-ProRule" id="PRU00042"/>
    </source>
</evidence>
<comment type="caution">
    <text evidence="9">The sequence shown here is derived from an EMBL/GenBank/DDBJ whole genome shotgun (WGS) entry which is preliminary data.</text>
</comment>
<dbReference type="CDD" id="cd12148">
    <property type="entry name" value="fungal_TF_MHR"/>
    <property type="match status" value="1"/>
</dbReference>
<dbReference type="PROSITE" id="PS50157">
    <property type="entry name" value="ZINC_FINGER_C2H2_2"/>
    <property type="match status" value="1"/>
</dbReference>
<dbReference type="InterPro" id="IPR051059">
    <property type="entry name" value="VerF-like"/>
</dbReference>
<dbReference type="OrthoDB" id="8117402at2759"/>
<gene>
    <name evidence="9" type="ORF">BCR37DRAFT_202640</name>
</gene>
<dbReference type="RefSeq" id="XP_040722078.1">
    <property type="nucleotide sequence ID" value="XM_040866362.1"/>
</dbReference>
<dbReference type="InterPro" id="IPR007219">
    <property type="entry name" value="XnlR_reg_dom"/>
</dbReference>
<protein>
    <recommendedName>
        <fullName evidence="8">C2H2-type domain-containing protein</fullName>
    </recommendedName>
</protein>
<evidence type="ECO:0000256" key="6">
    <source>
        <dbReference type="ARBA" id="ARBA00023242"/>
    </source>
</evidence>
<comment type="subcellular location">
    <subcellularLocation>
        <location evidence="1">Nucleus</location>
    </subcellularLocation>
</comment>
<dbReference type="InterPro" id="IPR013087">
    <property type="entry name" value="Znf_C2H2_type"/>
</dbReference>
<dbReference type="Pfam" id="PF04082">
    <property type="entry name" value="Fungal_trans"/>
    <property type="match status" value="1"/>
</dbReference>
<dbReference type="AlphaFoldDB" id="A0A1Y2ETH0"/>
<dbReference type="InterPro" id="IPR036236">
    <property type="entry name" value="Znf_C2H2_sf"/>
</dbReference>
<proteinExistence type="predicted"/>
<dbReference type="GO" id="GO:0006351">
    <property type="term" value="P:DNA-templated transcription"/>
    <property type="evidence" value="ECO:0007669"/>
    <property type="project" value="InterPro"/>
</dbReference>
<evidence type="ECO:0000313" key="9">
    <source>
        <dbReference type="EMBL" id="ORY74604.1"/>
    </source>
</evidence>
<dbReference type="EMBL" id="MCFI01000029">
    <property type="protein sequence ID" value="ORY74604.1"/>
    <property type="molecule type" value="Genomic_DNA"/>
</dbReference>
<dbReference type="PANTHER" id="PTHR40626:SF11">
    <property type="entry name" value="ZINC FINGER PROTEIN YPR022C"/>
    <property type="match status" value="1"/>
</dbReference>
<feature type="domain" description="C2H2-type" evidence="8">
    <location>
        <begin position="56"/>
        <end position="83"/>
    </location>
</feature>
<keyword evidence="4 7" id="KW-0863">Zinc-finger</keyword>
<dbReference type="Proteomes" id="UP000193685">
    <property type="component" value="Unassembled WGS sequence"/>
</dbReference>
<organism evidence="9 10">
    <name type="scientific">Protomyces lactucae-debilis</name>
    <dbReference type="NCBI Taxonomy" id="2754530"/>
    <lineage>
        <taxon>Eukaryota</taxon>
        <taxon>Fungi</taxon>
        <taxon>Dikarya</taxon>
        <taxon>Ascomycota</taxon>
        <taxon>Taphrinomycotina</taxon>
        <taxon>Taphrinomycetes</taxon>
        <taxon>Taphrinales</taxon>
        <taxon>Protomycetaceae</taxon>
        <taxon>Protomyces</taxon>
    </lineage>
</organism>
<dbReference type="GO" id="GO:0005634">
    <property type="term" value="C:nucleus"/>
    <property type="evidence" value="ECO:0007669"/>
    <property type="project" value="UniProtKB-SubCell"/>
</dbReference>
<keyword evidence="3" id="KW-0677">Repeat</keyword>
<dbReference type="PROSITE" id="PS00028">
    <property type="entry name" value="ZINC_FINGER_C2H2_1"/>
    <property type="match status" value="2"/>
</dbReference>
<evidence type="ECO:0000256" key="4">
    <source>
        <dbReference type="ARBA" id="ARBA00022771"/>
    </source>
</evidence>
<dbReference type="GeneID" id="63782961"/>
<dbReference type="GO" id="GO:0000785">
    <property type="term" value="C:chromatin"/>
    <property type="evidence" value="ECO:0007669"/>
    <property type="project" value="TreeGrafter"/>
</dbReference>